<dbReference type="PANTHER" id="PTHR22966">
    <property type="entry name" value="2-AMINOETHANETHIOL DIOXYGENASE"/>
    <property type="match status" value="1"/>
</dbReference>
<evidence type="ECO:0000256" key="2">
    <source>
        <dbReference type="ARBA" id="ARBA00023002"/>
    </source>
</evidence>
<dbReference type="VEuPathDB" id="VectorBase:LDEU001796"/>
<dbReference type="PANTHER" id="PTHR22966:SF61">
    <property type="entry name" value="2-AMINOETHANETHIOL DIOXYGENASE"/>
    <property type="match status" value="1"/>
</dbReference>
<dbReference type="OrthoDB" id="271433at2759"/>
<dbReference type="GO" id="GO:0005739">
    <property type="term" value="C:mitochondrion"/>
    <property type="evidence" value="ECO:0007669"/>
    <property type="project" value="TreeGrafter"/>
</dbReference>
<dbReference type="GO" id="GO:0016702">
    <property type="term" value="F:oxidoreductase activity, acting on single donors with incorporation of molecular oxygen, incorporation of two atoms of oxygen"/>
    <property type="evidence" value="ECO:0007669"/>
    <property type="project" value="InterPro"/>
</dbReference>
<dbReference type="EMBL" id="NCKV01000580">
    <property type="protein sequence ID" value="RWS30248.1"/>
    <property type="molecule type" value="Genomic_DNA"/>
</dbReference>
<keyword evidence="2" id="KW-0560">Oxidoreductase</keyword>
<dbReference type="InterPro" id="IPR014710">
    <property type="entry name" value="RmlC-like_jellyroll"/>
</dbReference>
<dbReference type="Proteomes" id="UP000288716">
    <property type="component" value="Unassembled WGS sequence"/>
</dbReference>
<evidence type="ECO:0000313" key="4">
    <source>
        <dbReference type="EMBL" id="RWS30248.1"/>
    </source>
</evidence>
<proteinExistence type="predicted"/>
<dbReference type="Pfam" id="PF07847">
    <property type="entry name" value="PCO_ADO"/>
    <property type="match status" value="1"/>
</dbReference>
<evidence type="ECO:0000256" key="1">
    <source>
        <dbReference type="ARBA" id="ARBA00022723"/>
    </source>
</evidence>
<dbReference type="CDD" id="cd20289">
    <property type="entry name" value="cupin_ADO"/>
    <property type="match status" value="1"/>
</dbReference>
<evidence type="ECO:0000313" key="5">
    <source>
        <dbReference type="Proteomes" id="UP000288716"/>
    </source>
</evidence>
<dbReference type="InterPro" id="IPR011051">
    <property type="entry name" value="RmlC_Cupin_sf"/>
</dbReference>
<evidence type="ECO:0000256" key="3">
    <source>
        <dbReference type="ARBA" id="ARBA00023004"/>
    </source>
</evidence>
<dbReference type="Gene3D" id="2.60.120.10">
    <property type="entry name" value="Jelly Rolls"/>
    <property type="match status" value="1"/>
</dbReference>
<accession>A0A443SRU3</accession>
<keyword evidence="3" id="KW-0408">Iron</keyword>
<feature type="non-terminal residue" evidence="4">
    <location>
        <position position="224"/>
    </location>
</feature>
<name>A0A443SRU3_9ACAR</name>
<dbReference type="SUPFAM" id="SSF51182">
    <property type="entry name" value="RmlC-like cupins"/>
    <property type="match status" value="1"/>
</dbReference>
<dbReference type="STRING" id="299467.A0A443SRU3"/>
<organism evidence="4 5">
    <name type="scientific">Leptotrombidium deliense</name>
    <dbReference type="NCBI Taxonomy" id="299467"/>
    <lineage>
        <taxon>Eukaryota</taxon>
        <taxon>Metazoa</taxon>
        <taxon>Ecdysozoa</taxon>
        <taxon>Arthropoda</taxon>
        <taxon>Chelicerata</taxon>
        <taxon>Arachnida</taxon>
        <taxon>Acari</taxon>
        <taxon>Acariformes</taxon>
        <taxon>Trombidiformes</taxon>
        <taxon>Prostigmata</taxon>
        <taxon>Anystina</taxon>
        <taxon>Parasitengona</taxon>
        <taxon>Trombiculoidea</taxon>
        <taxon>Trombiculidae</taxon>
        <taxon>Leptotrombidium</taxon>
    </lineage>
</organism>
<reference evidence="4 5" key="1">
    <citation type="journal article" date="2018" name="Gigascience">
        <title>Genomes of trombidid mites reveal novel predicted allergens and laterally-transferred genes associated with secondary metabolism.</title>
        <authorList>
            <person name="Dong X."/>
            <person name="Chaisiri K."/>
            <person name="Xia D."/>
            <person name="Armstrong S.D."/>
            <person name="Fang Y."/>
            <person name="Donnelly M.J."/>
            <person name="Kadowaki T."/>
            <person name="McGarry J.W."/>
            <person name="Darby A.C."/>
            <person name="Makepeace B.L."/>
        </authorList>
    </citation>
    <scope>NUCLEOTIDE SEQUENCE [LARGE SCALE GENOMIC DNA]</scope>
    <source>
        <strain evidence="4">UoL-UT</strain>
    </source>
</reference>
<dbReference type="InterPro" id="IPR012864">
    <property type="entry name" value="PCO/ADO"/>
</dbReference>
<gene>
    <name evidence="4" type="ORF">B4U80_00682</name>
</gene>
<protein>
    <submittedName>
        <fullName evidence="4">2-aminoethanethiol dioxygenase-like protein</fullName>
    </submittedName>
</protein>
<dbReference type="GO" id="GO:0046872">
    <property type="term" value="F:metal ion binding"/>
    <property type="evidence" value="ECO:0007669"/>
    <property type="project" value="UniProtKB-KW"/>
</dbReference>
<dbReference type="AlphaFoldDB" id="A0A443SRU3"/>
<keyword evidence="4" id="KW-0223">Dioxygenase</keyword>
<keyword evidence="5" id="KW-1185">Reference proteome</keyword>
<sequence length="224" mass="24922">MTALIQQIAKSSQQVFGKQCSEESLAALRCLCGKLKASDVGFNYDTIANRRFRAPSLHVSITSNEKYSIGIFVLMNGGVIPLHDHPDMFGIVKVIHGKIRVSSYSLLQDDSIAVPNKLLSRVKQWQRLIPSRSCAVSEVSCDEDATCLLTPDKANLHEIEAVGGVAAFVDVLAPPYEEGERECSYYEVMDKIYDEQLKEDITWLATSDPPPYFWCESLPYSGPK</sequence>
<comment type="caution">
    <text evidence="4">The sequence shown here is derived from an EMBL/GenBank/DDBJ whole genome shotgun (WGS) entry which is preliminary data.</text>
</comment>
<keyword evidence="1" id="KW-0479">Metal-binding</keyword>